<evidence type="ECO:0000256" key="1">
    <source>
        <dbReference type="SAM" id="MobiDB-lite"/>
    </source>
</evidence>
<protein>
    <submittedName>
        <fullName evidence="3">Uncharacterized protein</fullName>
    </submittedName>
</protein>
<keyword evidence="4" id="KW-1185">Reference proteome</keyword>
<feature type="region of interest" description="Disordered" evidence="1">
    <location>
        <begin position="32"/>
        <end position="159"/>
    </location>
</feature>
<dbReference type="RefSeq" id="WP_260900555.1">
    <property type="nucleotide sequence ID" value="NZ_JAOCZP010000001.1"/>
</dbReference>
<dbReference type="EMBL" id="JAOCZP010000001">
    <property type="protein sequence ID" value="MCT7374187.1"/>
    <property type="molecule type" value="Genomic_DNA"/>
</dbReference>
<dbReference type="Proteomes" id="UP001320831">
    <property type="component" value="Unassembled WGS sequence"/>
</dbReference>
<name>A0ABT2LK27_9HYPH</name>
<feature type="signal peptide" evidence="2">
    <location>
        <begin position="1"/>
        <end position="22"/>
    </location>
</feature>
<evidence type="ECO:0000313" key="3">
    <source>
        <dbReference type="EMBL" id="MCT7374187.1"/>
    </source>
</evidence>
<accession>A0ABT2LK27</accession>
<evidence type="ECO:0000256" key="2">
    <source>
        <dbReference type="SAM" id="SignalP"/>
    </source>
</evidence>
<comment type="caution">
    <text evidence="3">The sequence shown here is derived from an EMBL/GenBank/DDBJ whole genome shotgun (WGS) entry which is preliminary data.</text>
</comment>
<keyword evidence="2" id="KW-0732">Signal</keyword>
<gene>
    <name evidence="3" type="ORF">N5A92_03965</name>
</gene>
<feature type="chain" id="PRO_5047097265" evidence="2">
    <location>
        <begin position="23"/>
        <end position="207"/>
    </location>
</feature>
<evidence type="ECO:0000313" key="4">
    <source>
        <dbReference type="Proteomes" id="UP001320831"/>
    </source>
</evidence>
<organism evidence="3 4">
    <name type="scientific">Chelativorans salis</name>
    <dbReference type="NCBI Taxonomy" id="2978478"/>
    <lineage>
        <taxon>Bacteria</taxon>
        <taxon>Pseudomonadati</taxon>
        <taxon>Pseudomonadota</taxon>
        <taxon>Alphaproteobacteria</taxon>
        <taxon>Hyphomicrobiales</taxon>
        <taxon>Phyllobacteriaceae</taxon>
        <taxon>Chelativorans</taxon>
    </lineage>
</organism>
<feature type="compositionally biased region" description="Acidic residues" evidence="1">
    <location>
        <begin position="133"/>
        <end position="159"/>
    </location>
</feature>
<reference evidence="3 4" key="1">
    <citation type="submission" date="2022-09" db="EMBL/GenBank/DDBJ databases">
        <title>Chelativorans salina sp. nov., a novel slightly halophilic bacterium isolated from a saline lake sediment enrichment.</title>
        <authorList>
            <person name="Gao L."/>
            <person name="Fang B.-Z."/>
            <person name="Li W.-J."/>
        </authorList>
    </citation>
    <scope>NUCLEOTIDE SEQUENCE [LARGE SCALE GENOMIC DNA]</scope>
    <source>
        <strain evidence="3 4">EGI FJ00035</strain>
    </source>
</reference>
<proteinExistence type="predicted"/>
<sequence length="207" mass="21900">MLLARKLTSTLLGVSLTAALVAAPYRFTYTGPSKGLLPQMAVAQDESEGSDSGSGGGSQSSDESEDEGTISPSGAREADEQSGSVPTDAGEAGQASPAEEVEHDISTEPADNNNVDQVEPDQAEPDQVGPDQVEPDQQEPADEATVDVPTEAEEPIEEANVEVQYSNGMREEIRGGRYEMTDAQGRVIINRPATESDHTRLLRAMGR</sequence>